<dbReference type="InterPro" id="IPR023346">
    <property type="entry name" value="Lysozyme-like_dom_sf"/>
</dbReference>
<dbReference type="GO" id="GO:0031640">
    <property type="term" value="P:killing of cells of another organism"/>
    <property type="evidence" value="ECO:0007669"/>
    <property type="project" value="UniProtKB-KW"/>
</dbReference>
<organism evidence="11 12">
    <name type="scientific">Lucilia cuprina</name>
    <name type="common">Green bottle fly</name>
    <name type="synonym">Australian sheep blowfly</name>
    <dbReference type="NCBI Taxonomy" id="7375"/>
    <lineage>
        <taxon>Eukaryota</taxon>
        <taxon>Metazoa</taxon>
        <taxon>Ecdysozoa</taxon>
        <taxon>Arthropoda</taxon>
        <taxon>Hexapoda</taxon>
        <taxon>Insecta</taxon>
        <taxon>Pterygota</taxon>
        <taxon>Neoptera</taxon>
        <taxon>Endopterygota</taxon>
        <taxon>Diptera</taxon>
        <taxon>Brachycera</taxon>
        <taxon>Muscomorpha</taxon>
        <taxon>Oestroidea</taxon>
        <taxon>Calliphoridae</taxon>
        <taxon>Luciliinae</taxon>
        <taxon>Lucilia</taxon>
    </lineage>
</organism>
<evidence type="ECO:0000256" key="4">
    <source>
        <dbReference type="ARBA" id="ARBA00022638"/>
    </source>
</evidence>
<sequence>MSTVTQWLYILALLIVSSCHLVESKVFERCELAKVFRQRHRLDLTEVAQWVCIAQHSSGFNTAAQASSPSGGSHGLFQISDVYWCSPPGKGAGCNLPCHKLRDDNLSDDLTCIKRIYEEHQRISGDGYTAWIAYQQYCKNNAASYIQDCFPGERTQTTYLTSAKGYNSYNSKFSGNAIQDYSAKKTGKVYGRCELAQELYQKHKMPMEQIPTWVCIAEHESRFNTAAVGRLNADGSADHGLFQISDLYWCSNDRGGKGCGLSCSKLLDNDITDDVRCIKRIHNEHTAISGDGFNAWAVYRPYCQNQRVEQIAKCFKNPPQITHHRVQTTTAVGLATNQVQSATKYTFNNNNPFLKNVIQQKPSKTHYATSTYNDIYKAPPQSSSSAHRGVSHKGKIYTRCSLAQELFSKHNFPLQDIATWVCIAEHESQFNTAAIGRLNTDGSADHGLFQISDKYWCEHSAYGGKACNLPCDKLLDDDLRDDVACIKTIHEEHTRISGDGFNAWTVYKPHCLNQNVEHIKTCFDEKTLAEADVMASAPSYNAPVSKGKGKIYSKCELAQELYQKHQMPIEQIPKWVCIAQHESSYNTAAVGRLNTDGSADHGLFQISDLYWCSHEQYGGKACNIPCHKLLDSDITDDVRCIKIIHEEHTRISGDGFNAWTVYQPHCRNIGMDHIKQCFTEQELKKVSSKVPSYNTNSLVPQSSGGSKPTVKGKIYEKCELAQELYHKHRMPMEQIPKWVCIAQHESSYNTAAVGRLNTDGSADHGLFQISDLYWCTHDQYGGKACNIPCDKLLDSDITDDVRCIKIIHEEHTRISGDGFNAWTVYKPHCRNIAISHVKECFTEKELNSVQTSVTTNALIPQPSFVSKPAPKGKIYKKCELAQELYHKHRMPMEQIPKWVCIAQHESSYNTAAVGRLNTDGSADHGLFQISDLYWCTHDQYGGKACNIPCDKLLDSDITDDVRCIKIIHEEHTRISGDGFNAWTVYKPHCRNIAISHVKECFTEKELNSVQTSVTTNALIPQTSFDSKPAPKGKIYKKCELAQELYHKHRMPMEQIPKWVCIAQHESSYNTAAVGRLNTDGSADHGLFQISDLYWCTHDQYGGKACNIPCDKLLDSDITDDVRCIKIIHEEHTRISGDGFNAWTVYKPHCRNTGMSHIKDCFTEKELKDANIPSTNSIDTPYTQTTKNVGKGKIYKKCELAQELLSKHKMPMEQIPTWVCIAQHESSFNTAAVGRLNADGSLDHGLFQISDLYWCSHDQYGGKACNIPCDKLLDSDITDDVKCIKIIHEEHTRISGDGFNAWTVYKPHCRNRKMEEIRSCFTPNQIEEFDKKTTFANKPNKIQSSAASTSYSHNPFLSGAFKTQPVQTTRKPASNQNSQFSIDNKPNYANNPFLQNIKVSSGSEVHKAVVASSFTNQQLEVTAKPNYKDNPFLNGAFSSSNSNNFITKPVELINELDSFKTNPFLSGSLILSATVKPTQSSVQNNPFLQTTPSYKPEITKNYLNSNDFRTTTTVKPKTTAAKPSTTTKKPTTSWNSYTTIKTTTKKPATTTTRKTTATKKPTTSWNSYSTTKPTTTTTRKTITQKATAQRTTTTKKTAITTTTRRPTTTTTAKKPTTTSWTTKSPKTATTWSWQNQKSTSKVPKSSTTWSWQNQKYISSTTAKPARTTWSWQNQKYTHNNTLSQATTNLNIFKEQATRTTTIKPERTTWNWRNEQKSTTLKPKTTTENWRKWDKTTNKSTTKKPSATTTTRKITTKATTTKPTTFKTTKTTTTKPTTARTTKRLENYKNTTTKPQVTSPNYTTNNLKTTTLRPRSTTVRSALQKTFLTTTTTTTTRKPLTTKSQNNVDYNKFKNDPFSHPFFAKVNEQFKQLQGNITTTKRPTFAATKLQNFSQSSLYQDFKNNTLNKTKTIVAYNFEGSKLTTTTKRPRF</sequence>
<dbReference type="PROSITE" id="PS00128">
    <property type="entry name" value="GLYCOSYL_HYDROL_F22_1"/>
    <property type="match status" value="8"/>
</dbReference>
<dbReference type="FunFam" id="1.10.530.10:FF:000016">
    <property type="entry name" value="Uncharacterized protein, isoform B"/>
    <property type="match status" value="1"/>
</dbReference>
<keyword evidence="6" id="KW-0326">Glycosidase</keyword>
<dbReference type="PANTHER" id="PTHR11407:SF63">
    <property type="entry name" value="LYSOZYME C"/>
    <property type="match status" value="1"/>
</dbReference>
<reference evidence="11 12" key="1">
    <citation type="journal article" date="2015" name="Nat. Commun.">
        <title>Lucilia cuprina genome unlocks parasitic fly biology to underpin future interventions.</title>
        <authorList>
            <person name="Anstead C.A."/>
            <person name="Korhonen P.K."/>
            <person name="Young N.D."/>
            <person name="Hall R.S."/>
            <person name="Jex A.R."/>
            <person name="Murali S.C."/>
            <person name="Hughes D.S."/>
            <person name="Lee S.F."/>
            <person name="Perry T."/>
            <person name="Stroehlein A.J."/>
            <person name="Ansell B.R."/>
            <person name="Breugelmans B."/>
            <person name="Hofmann A."/>
            <person name="Qu J."/>
            <person name="Dugan S."/>
            <person name="Lee S.L."/>
            <person name="Chao H."/>
            <person name="Dinh H."/>
            <person name="Han Y."/>
            <person name="Doddapaneni H.V."/>
            <person name="Worley K.C."/>
            <person name="Muzny D.M."/>
            <person name="Ioannidis P."/>
            <person name="Waterhouse R.M."/>
            <person name="Zdobnov E.M."/>
            <person name="James P.J."/>
            <person name="Bagnall N.H."/>
            <person name="Kotze A.C."/>
            <person name="Gibbs R.A."/>
            <person name="Richards S."/>
            <person name="Batterham P."/>
            <person name="Gasser R.B."/>
        </authorList>
    </citation>
    <scope>NUCLEOTIDE SEQUENCE [LARGE SCALE GENOMIC DNA]</scope>
    <source>
        <strain evidence="11 12">LS</strain>
        <tissue evidence="11">Full body</tissue>
    </source>
</reference>
<dbReference type="SUPFAM" id="SSF53955">
    <property type="entry name" value="Lysozyme-like"/>
    <property type="match status" value="8"/>
</dbReference>
<comment type="catalytic activity">
    <reaction evidence="1">
        <text>Hydrolysis of (1-&gt;4)-beta-linkages between N-acetylmuramic acid and N-acetyl-D-glucosamine residues in a peptidoglycan and between N-acetyl-D-glucosamine residues in chitodextrins.</text>
        <dbReference type="EC" id="3.2.1.17"/>
    </reaction>
</comment>
<comment type="caution">
    <text evidence="11">The sequence shown here is derived from an EMBL/GenBank/DDBJ whole genome shotgun (WGS) entry which is preliminary data.</text>
</comment>
<dbReference type="EC" id="3.2.1.17" evidence="3"/>
<comment type="similarity">
    <text evidence="2 7">Belongs to the glycosyl hydrolase 22 family.</text>
</comment>
<dbReference type="Pfam" id="PF00062">
    <property type="entry name" value="Lys"/>
    <property type="match status" value="8"/>
</dbReference>
<evidence type="ECO:0000313" key="12">
    <source>
        <dbReference type="Proteomes" id="UP000037069"/>
    </source>
</evidence>
<feature type="domain" description="Glycosyl hydrolases family 22 (GH22)" evidence="10">
    <location>
        <begin position="259"/>
        <end position="277"/>
    </location>
</feature>
<evidence type="ECO:0000256" key="9">
    <source>
        <dbReference type="SAM" id="SignalP"/>
    </source>
</evidence>
<feature type="domain" description="Glycosyl hydrolases family 22 (GH22)" evidence="10">
    <location>
        <begin position="945"/>
        <end position="963"/>
    </location>
</feature>
<feature type="compositionally biased region" description="Low complexity" evidence="8">
    <location>
        <begin position="1569"/>
        <end position="1624"/>
    </location>
</feature>
<evidence type="ECO:0000256" key="6">
    <source>
        <dbReference type="ARBA" id="ARBA00023295"/>
    </source>
</evidence>
<feature type="region of interest" description="Disordered" evidence="8">
    <location>
        <begin position="1543"/>
        <end position="1624"/>
    </location>
</feature>
<feature type="region of interest" description="Disordered" evidence="8">
    <location>
        <begin position="1513"/>
        <end position="1532"/>
    </location>
</feature>
<keyword evidence="5" id="KW-1015">Disulfide bond</keyword>
<feature type="domain" description="Glycosyl hydrolases family 22 (GH22)" evidence="10">
    <location>
        <begin position="622"/>
        <end position="640"/>
    </location>
</feature>
<dbReference type="GO" id="GO:0042742">
    <property type="term" value="P:defense response to bacterium"/>
    <property type="evidence" value="ECO:0007669"/>
    <property type="project" value="UniProtKB-KW"/>
</dbReference>
<keyword evidence="9" id="KW-0732">Signal</keyword>
<feature type="domain" description="Glycosyl hydrolases family 22 (GH22)" evidence="10">
    <location>
        <begin position="1105"/>
        <end position="1123"/>
    </location>
</feature>
<dbReference type="OrthoDB" id="17373at2759"/>
<keyword evidence="4" id="KW-0929">Antimicrobial</keyword>
<keyword evidence="4" id="KW-0081">Bacteriolytic enzyme</keyword>
<gene>
    <name evidence="11" type="ORF">FF38_08298</name>
</gene>
<dbReference type="SMART" id="SM00263">
    <property type="entry name" value="LYZ1"/>
    <property type="match status" value="8"/>
</dbReference>
<feature type="domain" description="Glycosyl hydrolases family 22 (GH22)" evidence="10">
    <location>
        <begin position="467"/>
        <end position="485"/>
    </location>
</feature>
<dbReference type="GO" id="GO:0003796">
    <property type="term" value="F:lysozyme activity"/>
    <property type="evidence" value="ECO:0007669"/>
    <property type="project" value="UniProtKB-EC"/>
</dbReference>
<dbReference type="Proteomes" id="UP000037069">
    <property type="component" value="Unassembled WGS sequence"/>
</dbReference>
<dbReference type="InterPro" id="IPR001916">
    <property type="entry name" value="Glyco_hydro_22"/>
</dbReference>
<evidence type="ECO:0000256" key="7">
    <source>
        <dbReference type="RuleBase" id="RU004440"/>
    </source>
</evidence>
<dbReference type="InterPro" id="IPR019799">
    <property type="entry name" value="Glyco_hydro_22_CS"/>
</dbReference>
<dbReference type="OMA" id="KWVCIAQ"/>
<feature type="region of interest" description="Disordered" evidence="8">
    <location>
        <begin position="1786"/>
        <end position="1806"/>
    </location>
</feature>
<dbReference type="PRINTS" id="PR00135">
    <property type="entry name" value="LYZLACT"/>
</dbReference>
<dbReference type="EMBL" id="JRES01000786">
    <property type="protein sequence ID" value="KNC28345.1"/>
    <property type="molecule type" value="Genomic_DNA"/>
</dbReference>
<dbReference type="PROSITE" id="PS51348">
    <property type="entry name" value="GLYCOSYL_HYDROL_F22_2"/>
    <property type="match status" value="8"/>
</dbReference>
<evidence type="ECO:0000256" key="2">
    <source>
        <dbReference type="ARBA" id="ARBA00010859"/>
    </source>
</evidence>
<evidence type="ECO:0000256" key="8">
    <source>
        <dbReference type="SAM" id="MobiDB-lite"/>
    </source>
</evidence>
<keyword evidence="12" id="KW-1185">Reference proteome</keyword>
<evidence type="ECO:0000259" key="10">
    <source>
        <dbReference type="PROSITE" id="PS00128"/>
    </source>
</evidence>
<evidence type="ECO:0000256" key="1">
    <source>
        <dbReference type="ARBA" id="ARBA00000632"/>
    </source>
</evidence>
<evidence type="ECO:0000313" key="11">
    <source>
        <dbReference type="EMBL" id="KNC28345.1"/>
    </source>
</evidence>
<dbReference type="CDD" id="cd16899">
    <property type="entry name" value="LYZ_C_invert"/>
    <property type="match status" value="8"/>
</dbReference>
<dbReference type="FunFam" id="1.10.530.10:FF:000001">
    <property type="entry name" value="Lysozyme C"/>
    <property type="match status" value="6"/>
</dbReference>
<feature type="compositionally biased region" description="Polar residues" evidence="8">
    <location>
        <begin position="1786"/>
        <end position="1800"/>
    </location>
</feature>
<feature type="domain" description="Glycosyl hydrolases family 22 (GH22)" evidence="10">
    <location>
        <begin position="94"/>
        <end position="112"/>
    </location>
</feature>
<accession>A0A0L0C7U9</accession>
<feature type="domain" description="Glycosyl hydrolases family 22 (GH22)" evidence="10">
    <location>
        <begin position="785"/>
        <end position="803"/>
    </location>
</feature>
<protein>
    <recommendedName>
        <fullName evidence="3">lysozyme</fullName>
        <ecNumber evidence="3">3.2.1.17</ecNumber>
    </recommendedName>
</protein>
<evidence type="ECO:0000256" key="5">
    <source>
        <dbReference type="ARBA" id="ARBA00023157"/>
    </source>
</evidence>
<name>A0A0L0C7U9_LUCCU</name>
<feature type="domain" description="Glycosyl hydrolases family 22 (GH22)" evidence="10">
    <location>
        <begin position="1264"/>
        <end position="1282"/>
    </location>
</feature>
<keyword evidence="6" id="KW-0378">Hydrolase</keyword>
<feature type="chain" id="PRO_5005535840" description="lysozyme" evidence="9">
    <location>
        <begin position="25"/>
        <end position="1930"/>
    </location>
</feature>
<evidence type="ECO:0000256" key="3">
    <source>
        <dbReference type="ARBA" id="ARBA00012732"/>
    </source>
</evidence>
<dbReference type="PANTHER" id="PTHR11407">
    <property type="entry name" value="LYSOZYME C"/>
    <property type="match status" value="1"/>
</dbReference>
<feature type="compositionally biased region" description="Low complexity" evidence="8">
    <location>
        <begin position="1543"/>
        <end position="1562"/>
    </location>
</feature>
<proteinExistence type="inferred from homology"/>
<feature type="signal peptide" evidence="9">
    <location>
        <begin position="1"/>
        <end position="24"/>
    </location>
</feature>
<dbReference type="Gene3D" id="1.10.530.10">
    <property type="match status" value="8"/>
</dbReference>